<dbReference type="Proteomes" id="UP000321598">
    <property type="component" value="Unassembled WGS sequence"/>
</dbReference>
<dbReference type="EMBL" id="BKAV01000022">
    <property type="protein sequence ID" value="GEQ00877.1"/>
    <property type="molecule type" value="Genomic_DNA"/>
</dbReference>
<comment type="domain">
    <text evidence="8">The N-terminal domain determines nucleotide recognition and specific binding, while the C-terminal domain determines the specific binding to the target protein.</text>
</comment>
<dbReference type="AlphaFoldDB" id="A0A380C6R6"/>
<comment type="catalytic activity">
    <reaction evidence="8">
        <text>Mo-molybdopterin + GTP + H(+) = Mo-molybdopterin guanine dinucleotide + diphosphate</text>
        <dbReference type="Rhea" id="RHEA:34243"/>
        <dbReference type="ChEBI" id="CHEBI:15378"/>
        <dbReference type="ChEBI" id="CHEBI:33019"/>
        <dbReference type="ChEBI" id="CHEBI:37565"/>
        <dbReference type="ChEBI" id="CHEBI:71302"/>
        <dbReference type="ChEBI" id="CHEBI:71310"/>
        <dbReference type="EC" id="2.7.7.77"/>
    </reaction>
</comment>
<dbReference type="Proteomes" id="UP000254956">
    <property type="component" value="Unassembled WGS sequence"/>
</dbReference>
<evidence type="ECO:0000313" key="13">
    <source>
        <dbReference type="Proteomes" id="UP000321598"/>
    </source>
</evidence>
<feature type="binding site" evidence="8">
    <location>
        <position position="97"/>
    </location>
    <ligand>
        <name>Mg(2+)</name>
        <dbReference type="ChEBI" id="CHEBI:18420"/>
    </ligand>
</feature>
<sequence length="201" mass="23288">MKAIILAGGQSERFGDQKAFAQIQGQYFYQRIIEVLNATNMFNQIIISTNEQLEKKFEHLDVLVDNPLHRDKGPLAGIYTVMGHYKEEELFFVISVDTPMITQKAISNLYQFMVEHLIEDQLDIAGFIADERPIPTIAFYSPNTFKVIERALNSGDYSLKNVYTRVAHDWLDVKKINAPDYWYKNINYQQDLASLEQTLKQ</sequence>
<keyword evidence="3 8" id="KW-0479">Metal-binding</keyword>
<dbReference type="InterPro" id="IPR013482">
    <property type="entry name" value="Molybde_CF_guanTrfase"/>
</dbReference>
<feature type="binding site" evidence="8">
    <location>
        <position position="65"/>
    </location>
    <ligand>
        <name>GTP</name>
        <dbReference type="ChEBI" id="CHEBI:37565"/>
    </ligand>
</feature>
<dbReference type="Pfam" id="PF12804">
    <property type="entry name" value="NTP_transf_3"/>
    <property type="match status" value="1"/>
</dbReference>
<evidence type="ECO:0000259" key="9">
    <source>
        <dbReference type="Pfam" id="PF12804"/>
    </source>
</evidence>
<dbReference type="GO" id="GO:0006777">
    <property type="term" value="P:Mo-molybdopterin cofactor biosynthetic process"/>
    <property type="evidence" value="ECO:0007669"/>
    <property type="project" value="UniProtKB-KW"/>
</dbReference>
<feature type="domain" description="MobA-like NTP transferase" evidence="9">
    <location>
        <begin position="3"/>
        <end position="164"/>
    </location>
</feature>
<keyword evidence="7 8" id="KW-0501">Molybdenum cofactor biosynthesis</keyword>
<dbReference type="EMBL" id="UGZE01000001">
    <property type="protein sequence ID" value="SUJ13241.1"/>
    <property type="molecule type" value="Genomic_DNA"/>
</dbReference>
<dbReference type="STRING" id="1212545.SARL_02615"/>
<feature type="binding site" evidence="8">
    <location>
        <position position="18"/>
    </location>
    <ligand>
        <name>GTP</name>
        <dbReference type="ChEBI" id="CHEBI:37565"/>
    </ligand>
</feature>
<dbReference type="NCBIfam" id="NF001457">
    <property type="entry name" value="PRK00317.1-3"/>
    <property type="match status" value="1"/>
</dbReference>
<keyword evidence="2 8" id="KW-0808">Transferase</keyword>
<accession>A0A380C6R6</accession>
<evidence type="ECO:0000313" key="10">
    <source>
        <dbReference type="EMBL" id="GEQ00877.1"/>
    </source>
</evidence>
<dbReference type="SUPFAM" id="SSF53448">
    <property type="entry name" value="Nucleotide-diphospho-sugar transferases"/>
    <property type="match status" value="1"/>
</dbReference>
<dbReference type="GO" id="GO:0046872">
    <property type="term" value="F:metal ion binding"/>
    <property type="evidence" value="ECO:0007669"/>
    <property type="project" value="UniProtKB-KW"/>
</dbReference>
<dbReference type="InterPro" id="IPR029044">
    <property type="entry name" value="Nucleotide-diphossugar_trans"/>
</dbReference>
<evidence type="ECO:0000256" key="5">
    <source>
        <dbReference type="ARBA" id="ARBA00022842"/>
    </source>
</evidence>
<evidence type="ECO:0000313" key="12">
    <source>
        <dbReference type="Proteomes" id="UP000254956"/>
    </source>
</evidence>
<dbReference type="InterPro" id="IPR025877">
    <property type="entry name" value="MobA-like_NTP_Trfase"/>
</dbReference>
<proteinExistence type="inferred from homology"/>
<dbReference type="RefSeq" id="WP_103388497.1">
    <property type="nucleotide sequence ID" value="NZ_BKAV01000022.1"/>
</dbReference>
<keyword evidence="4 8" id="KW-0547">Nucleotide-binding</keyword>
<dbReference type="EC" id="2.7.7.77" evidence="8"/>
<protein>
    <recommendedName>
        <fullName evidence="8">Probable molybdenum cofactor guanylyltransferase</fullName>
        <shortName evidence="8">MoCo guanylyltransferase</shortName>
        <ecNumber evidence="8">2.7.7.77</ecNumber>
    </recommendedName>
    <alternativeName>
        <fullName evidence="8">GTP:molybdopterin guanylyltransferase</fullName>
    </alternativeName>
    <alternativeName>
        <fullName evidence="8">Mo-MPT guanylyltransferase</fullName>
    </alternativeName>
    <alternativeName>
        <fullName evidence="8">Molybdopterin guanylyltransferase</fullName>
    </alternativeName>
    <alternativeName>
        <fullName evidence="8">Molybdopterin-guanine dinucleotide synthase</fullName>
        <shortName evidence="8">MGD synthase</shortName>
    </alternativeName>
</protein>
<dbReference type="GO" id="GO:0005737">
    <property type="term" value="C:cytoplasm"/>
    <property type="evidence" value="ECO:0007669"/>
    <property type="project" value="UniProtKB-SubCell"/>
</dbReference>
<comment type="similarity">
    <text evidence="8">Belongs to the MobA family.</text>
</comment>
<evidence type="ECO:0000256" key="2">
    <source>
        <dbReference type="ARBA" id="ARBA00022679"/>
    </source>
</evidence>
<gene>
    <name evidence="8 11" type="primary">mobA</name>
    <name evidence="11" type="ORF">NCTC12413_00682</name>
    <name evidence="10" type="ORF">SAR03_19140</name>
</gene>
<dbReference type="OrthoDB" id="9788394at2"/>
<comment type="caution">
    <text evidence="8">Lacks conserved residue(s) required for the propagation of feature annotation.</text>
</comment>
<evidence type="ECO:0000313" key="11">
    <source>
        <dbReference type="EMBL" id="SUJ13241.1"/>
    </source>
</evidence>
<evidence type="ECO:0000256" key="1">
    <source>
        <dbReference type="ARBA" id="ARBA00022490"/>
    </source>
</evidence>
<organism evidence="11 12">
    <name type="scientific">Staphylococcus arlettae</name>
    <dbReference type="NCBI Taxonomy" id="29378"/>
    <lineage>
        <taxon>Bacteria</taxon>
        <taxon>Bacillati</taxon>
        <taxon>Bacillota</taxon>
        <taxon>Bacilli</taxon>
        <taxon>Bacillales</taxon>
        <taxon>Staphylococcaceae</taxon>
        <taxon>Staphylococcus</taxon>
    </lineage>
</organism>
<dbReference type="PANTHER" id="PTHR19136:SF81">
    <property type="entry name" value="MOLYBDENUM COFACTOR GUANYLYLTRANSFERASE"/>
    <property type="match status" value="1"/>
</dbReference>
<evidence type="ECO:0000256" key="7">
    <source>
        <dbReference type="ARBA" id="ARBA00023150"/>
    </source>
</evidence>
<dbReference type="HAMAP" id="MF_00316">
    <property type="entry name" value="MobA"/>
    <property type="match status" value="1"/>
</dbReference>
<keyword evidence="6 8" id="KW-0342">GTP-binding</keyword>
<keyword evidence="1 8" id="KW-0963">Cytoplasm</keyword>
<keyword evidence="13" id="KW-1185">Reference proteome</keyword>
<keyword evidence="10" id="KW-0548">Nucleotidyltransferase</keyword>
<feature type="binding site" evidence="8">
    <location>
        <position position="97"/>
    </location>
    <ligand>
        <name>GTP</name>
        <dbReference type="ChEBI" id="CHEBI:37565"/>
    </ligand>
</feature>
<evidence type="ECO:0000256" key="4">
    <source>
        <dbReference type="ARBA" id="ARBA00022741"/>
    </source>
</evidence>
<evidence type="ECO:0000256" key="6">
    <source>
        <dbReference type="ARBA" id="ARBA00023134"/>
    </source>
</evidence>
<comment type="cofactor">
    <cofactor evidence="8">
        <name>Mg(2+)</name>
        <dbReference type="ChEBI" id="CHEBI:18420"/>
    </cofactor>
</comment>
<reference evidence="10 13" key="2">
    <citation type="submission" date="2019-07" db="EMBL/GenBank/DDBJ databases">
        <title>Whole genome shotgun sequence of Staphylococcus arlettae NBRC 109765.</title>
        <authorList>
            <person name="Hosoyama A."/>
            <person name="Uohara A."/>
            <person name="Ohji S."/>
            <person name="Ichikawa N."/>
        </authorList>
    </citation>
    <scope>NUCLEOTIDE SEQUENCE [LARGE SCALE GENOMIC DNA]</scope>
    <source>
        <strain evidence="10 13">NBRC 109765</strain>
    </source>
</reference>
<evidence type="ECO:0000256" key="8">
    <source>
        <dbReference type="HAMAP-Rule" id="MF_00316"/>
    </source>
</evidence>
<dbReference type="GO" id="GO:0005525">
    <property type="term" value="F:GTP binding"/>
    <property type="evidence" value="ECO:0007669"/>
    <property type="project" value="UniProtKB-UniRule"/>
</dbReference>
<dbReference type="GO" id="GO:0061603">
    <property type="term" value="F:molybdenum cofactor guanylyltransferase activity"/>
    <property type="evidence" value="ECO:0007669"/>
    <property type="project" value="UniProtKB-EC"/>
</dbReference>
<feature type="binding site" evidence="8">
    <location>
        <begin position="6"/>
        <end position="8"/>
    </location>
    <ligand>
        <name>GTP</name>
        <dbReference type="ChEBI" id="CHEBI:37565"/>
    </ligand>
</feature>
<keyword evidence="5 8" id="KW-0460">Magnesium</keyword>
<name>A0A380C6R6_9STAP</name>
<comment type="subcellular location">
    <subcellularLocation>
        <location evidence="8">Cytoplasm</location>
    </subcellularLocation>
</comment>
<dbReference type="Gene3D" id="3.90.550.10">
    <property type="entry name" value="Spore Coat Polysaccharide Biosynthesis Protein SpsA, Chain A"/>
    <property type="match status" value="1"/>
</dbReference>
<comment type="function">
    <text evidence="8">Transfers a GMP moiety from GTP to Mo-molybdopterin (Mo-MPT) cofactor (Moco or molybdenum cofactor) to form Mo-molybdopterin guanine dinucleotide (Mo-MGD) cofactor.</text>
</comment>
<evidence type="ECO:0000256" key="3">
    <source>
        <dbReference type="ARBA" id="ARBA00022723"/>
    </source>
</evidence>
<dbReference type="CDD" id="cd02503">
    <property type="entry name" value="MobA"/>
    <property type="match status" value="1"/>
</dbReference>
<dbReference type="PANTHER" id="PTHR19136">
    <property type="entry name" value="MOLYBDENUM COFACTOR GUANYLYLTRANSFERASE"/>
    <property type="match status" value="1"/>
</dbReference>
<reference evidence="11 12" key="1">
    <citation type="submission" date="2018-06" db="EMBL/GenBank/DDBJ databases">
        <authorList>
            <consortium name="Pathogen Informatics"/>
            <person name="Doyle S."/>
        </authorList>
    </citation>
    <scope>NUCLEOTIDE SEQUENCE [LARGE SCALE GENOMIC DNA]</scope>
    <source>
        <strain evidence="11 12">NCTC12413</strain>
    </source>
</reference>